<evidence type="ECO:0000313" key="2">
    <source>
        <dbReference type="EMBL" id="MBB3839731.1"/>
    </source>
</evidence>
<dbReference type="Gene3D" id="2.40.50.1020">
    <property type="entry name" value="LytTr DNA-binding domain"/>
    <property type="match status" value="1"/>
</dbReference>
<dbReference type="AlphaFoldDB" id="A0A7W6ERT8"/>
<feature type="domain" description="HTH LytTR-type" evidence="1">
    <location>
        <begin position="12"/>
        <end position="103"/>
    </location>
</feature>
<dbReference type="InterPro" id="IPR007492">
    <property type="entry name" value="LytTR_DNA-bd_dom"/>
</dbReference>
<organism evidence="2 3">
    <name type="scientific">Runella defluvii</name>
    <dbReference type="NCBI Taxonomy" id="370973"/>
    <lineage>
        <taxon>Bacteria</taxon>
        <taxon>Pseudomonadati</taxon>
        <taxon>Bacteroidota</taxon>
        <taxon>Cytophagia</taxon>
        <taxon>Cytophagales</taxon>
        <taxon>Spirosomataceae</taxon>
        <taxon>Runella</taxon>
    </lineage>
</organism>
<evidence type="ECO:0000259" key="1">
    <source>
        <dbReference type="PROSITE" id="PS50930"/>
    </source>
</evidence>
<keyword evidence="2" id="KW-0238">DNA-binding</keyword>
<proteinExistence type="predicted"/>
<dbReference type="RefSeq" id="WP_183976262.1">
    <property type="nucleotide sequence ID" value="NZ_JACIBY010000008.1"/>
</dbReference>
<dbReference type="EMBL" id="JACIBY010000008">
    <property type="protein sequence ID" value="MBB3839731.1"/>
    <property type="molecule type" value="Genomic_DNA"/>
</dbReference>
<dbReference type="PROSITE" id="PS50930">
    <property type="entry name" value="HTH_LYTTR"/>
    <property type="match status" value="1"/>
</dbReference>
<name>A0A7W6ERT8_9BACT</name>
<accession>A0A7W6ERT8</accession>
<dbReference type="Proteomes" id="UP000541352">
    <property type="component" value="Unassembled WGS sequence"/>
</dbReference>
<comment type="caution">
    <text evidence="2">The sequence shown here is derived from an EMBL/GenBank/DDBJ whole genome shotgun (WGS) entry which is preliminary data.</text>
</comment>
<gene>
    <name evidence="2" type="ORF">FHS57_003742</name>
</gene>
<sequence length="103" mass="11913">MNALSHLPNSGNYLVLLRGRLRLRIADIVRLEADRNYTRLVLADGRTLLMARTLGSFEKELPNVFFRANKSVLVNRLYVKVLMKDWVELKDGFGVTVARRRKI</sequence>
<dbReference type="GO" id="GO:0003677">
    <property type="term" value="F:DNA binding"/>
    <property type="evidence" value="ECO:0007669"/>
    <property type="project" value="UniProtKB-KW"/>
</dbReference>
<dbReference type="SMART" id="SM00850">
    <property type="entry name" value="LytTR"/>
    <property type="match status" value="1"/>
</dbReference>
<dbReference type="Pfam" id="PF04397">
    <property type="entry name" value="LytTR"/>
    <property type="match status" value="1"/>
</dbReference>
<protein>
    <submittedName>
        <fullName evidence="2">DNA-binding LytR/AlgR family response regulator</fullName>
    </submittedName>
</protein>
<evidence type="ECO:0000313" key="3">
    <source>
        <dbReference type="Proteomes" id="UP000541352"/>
    </source>
</evidence>
<keyword evidence="3" id="KW-1185">Reference proteome</keyword>
<reference evidence="2 3" key="1">
    <citation type="submission" date="2020-08" db="EMBL/GenBank/DDBJ databases">
        <title>Genomic Encyclopedia of Type Strains, Phase IV (KMG-IV): sequencing the most valuable type-strain genomes for metagenomic binning, comparative biology and taxonomic classification.</title>
        <authorList>
            <person name="Goeker M."/>
        </authorList>
    </citation>
    <scope>NUCLEOTIDE SEQUENCE [LARGE SCALE GENOMIC DNA]</scope>
    <source>
        <strain evidence="2 3">DSM 17976</strain>
    </source>
</reference>